<feature type="signal peptide" evidence="2">
    <location>
        <begin position="1"/>
        <end position="24"/>
    </location>
</feature>
<dbReference type="EMBL" id="BMAR01000051">
    <property type="protein sequence ID" value="GFR51539.1"/>
    <property type="molecule type" value="Genomic_DNA"/>
</dbReference>
<evidence type="ECO:0000256" key="2">
    <source>
        <dbReference type="SAM" id="SignalP"/>
    </source>
</evidence>
<comment type="caution">
    <text evidence="3">The sequence shown here is derived from an EMBL/GenBank/DDBJ whole genome shotgun (WGS) entry which is preliminary data.</text>
</comment>
<dbReference type="SUPFAM" id="SSF53448">
    <property type="entry name" value="Nucleotide-diphospho-sugar transferases"/>
    <property type="match status" value="1"/>
</dbReference>
<feature type="compositionally biased region" description="Basic and acidic residues" evidence="1">
    <location>
        <begin position="27"/>
        <end position="49"/>
    </location>
</feature>
<gene>
    <name evidence="3" type="ORF">Agub_g13957</name>
</gene>
<feature type="compositionally biased region" description="Acidic residues" evidence="1">
    <location>
        <begin position="438"/>
        <end position="448"/>
    </location>
</feature>
<feature type="region of interest" description="Disordered" evidence="1">
    <location>
        <begin position="25"/>
        <end position="49"/>
    </location>
</feature>
<dbReference type="AlphaFoldDB" id="A0AAD3E0S8"/>
<feature type="non-terminal residue" evidence="3">
    <location>
        <position position="627"/>
    </location>
</feature>
<feature type="compositionally biased region" description="Low complexity" evidence="1">
    <location>
        <begin position="258"/>
        <end position="291"/>
    </location>
</feature>
<dbReference type="GO" id="GO:0016757">
    <property type="term" value="F:glycosyltransferase activity"/>
    <property type="evidence" value="ECO:0007669"/>
    <property type="project" value="UniProtKB-ARBA"/>
</dbReference>
<dbReference type="PANTHER" id="PTHR22916:SF3">
    <property type="entry name" value="UDP-GLCNAC:BETAGAL BETA-1,3-N-ACETYLGLUCOSAMINYLTRANSFERASE-LIKE PROTEIN 1"/>
    <property type="match status" value="1"/>
</dbReference>
<dbReference type="PANTHER" id="PTHR22916">
    <property type="entry name" value="GLYCOSYLTRANSFERASE"/>
    <property type="match status" value="1"/>
</dbReference>
<feature type="chain" id="PRO_5042024760" evidence="2">
    <location>
        <begin position="25"/>
        <end position="627"/>
    </location>
</feature>
<protein>
    <submittedName>
        <fullName evidence="3">Uncharacterized protein</fullName>
    </submittedName>
</protein>
<feature type="region of interest" description="Disordered" evidence="1">
    <location>
        <begin position="405"/>
        <end position="456"/>
    </location>
</feature>
<keyword evidence="4" id="KW-1185">Reference proteome</keyword>
<evidence type="ECO:0000313" key="4">
    <source>
        <dbReference type="Proteomes" id="UP001054857"/>
    </source>
</evidence>
<evidence type="ECO:0000256" key="1">
    <source>
        <dbReference type="SAM" id="MobiDB-lite"/>
    </source>
</evidence>
<proteinExistence type="predicted"/>
<organism evidence="3 4">
    <name type="scientific">Astrephomene gubernaculifera</name>
    <dbReference type="NCBI Taxonomy" id="47775"/>
    <lineage>
        <taxon>Eukaryota</taxon>
        <taxon>Viridiplantae</taxon>
        <taxon>Chlorophyta</taxon>
        <taxon>core chlorophytes</taxon>
        <taxon>Chlorophyceae</taxon>
        <taxon>CS clade</taxon>
        <taxon>Chlamydomonadales</taxon>
        <taxon>Astrephomenaceae</taxon>
        <taxon>Astrephomene</taxon>
    </lineage>
</organism>
<name>A0AAD3E0S8_9CHLO</name>
<dbReference type="Gene3D" id="3.90.550.10">
    <property type="entry name" value="Spore Coat Polysaccharide Biosynthesis Protein SpsA, Chain A"/>
    <property type="match status" value="1"/>
</dbReference>
<reference evidence="3 4" key="1">
    <citation type="journal article" date="2021" name="Sci. Rep.">
        <title>Genome sequencing of the multicellular alga Astrephomene provides insights into convergent evolution of germ-soma differentiation.</title>
        <authorList>
            <person name="Yamashita S."/>
            <person name="Yamamoto K."/>
            <person name="Matsuzaki R."/>
            <person name="Suzuki S."/>
            <person name="Yamaguchi H."/>
            <person name="Hirooka S."/>
            <person name="Minakuchi Y."/>
            <person name="Miyagishima S."/>
            <person name="Kawachi M."/>
            <person name="Toyoda A."/>
            <person name="Nozaki H."/>
        </authorList>
    </citation>
    <scope>NUCLEOTIDE SEQUENCE [LARGE SCALE GENOMIC DNA]</scope>
    <source>
        <strain evidence="3 4">NIES-4017</strain>
    </source>
</reference>
<keyword evidence="2" id="KW-0732">Signal</keyword>
<dbReference type="Proteomes" id="UP001054857">
    <property type="component" value="Unassembled WGS sequence"/>
</dbReference>
<dbReference type="CDD" id="cd00761">
    <property type="entry name" value="Glyco_tranf_GTA_type"/>
    <property type="match status" value="1"/>
</dbReference>
<feature type="region of interest" description="Disordered" evidence="1">
    <location>
        <begin position="255"/>
        <end position="291"/>
    </location>
</feature>
<accession>A0AAD3E0S8</accession>
<sequence>MNLVLWTSWVFFTLLLITAHDAAASSTEREREKSSGDRKQLMDGRSDRESDTFSLCQQLNRLLSNVTGAEPIVLKLNRHLQLEQYHQRQLLELQLEAALIQKEEHQRVDDETLRQVELHRSKVRFHESARHAIAAQLQQKVNARAVDASAHYDATWSQAVDLLFLQHCLLLPHPKLGPNTRPDKHHLETHSSLPSHGQAQWYNHRLHGRSQSAAQPPELSRPLVSLLVQYFNRPWMLPLLVEPFRSCSAAHSNTFLGDDTTSDTTASTGKSNRSSNSSDRSSSSNTRGGSSSSLGFGIEMLINVDSRIDAAAVAEFASGPLGSDFVVLVFSNNVHEIRSYNRLAQMARGKILIMMQDDDVFPAETACAWLESVVRAFRRWPRLGAVGSQRYVFDYHPNTTDTGVHFWDPGAPGARKPGGSTGDSEGIEDAASAAIDDTNADADNEDVEGEGKEAPAMVEEASNDGRLRMQFVTIVDYAPIAVRRGAFLGVGGIDEGMSDAGMCGVHSDYDLTLRMWLSGWQVAYIEVPGLDKDPREGEGGTHRPGVSGYCWERQWELAIGYMRERWGQYNRWNPDSYYWFGSNVFEVVAEHVRLLNLRLLAPLAEPPGSFCPFGYGCEDTPVDRITG</sequence>
<dbReference type="InterPro" id="IPR029044">
    <property type="entry name" value="Nucleotide-diphossugar_trans"/>
</dbReference>
<evidence type="ECO:0000313" key="3">
    <source>
        <dbReference type="EMBL" id="GFR51539.1"/>
    </source>
</evidence>